<organism evidence="2 3">
    <name type="scientific">Fraxinus pennsylvanica</name>
    <dbReference type="NCBI Taxonomy" id="56036"/>
    <lineage>
        <taxon>Eukaryota</taxon>
        <taxon>Viridiplantae</taxon>
        <taxon>Streptophyta</taxon>
        <taxon>Embryophyta</taxon>
        <taxon>Tracheophyta</taxon>
        <taxon>Spermatophyta</taxon>
        <taxon>Magnoliopsida</taxon>
        <taxon>eudicotyledons</taxon>
        <taxon>Gunneridae</taxon>
        <taxon>Pentapetalae</taxon>
        <taxon>asterids</taxon>
        <taxon>lamiids</taxon>
        <taxon>Lamiales</taxon>
        <taxon>Oleaceae</taxon>
        <taxon>Oleeae</taxon>
        <taxon>Fraxinus</taxon>
    </lineage>
</organism>
<evidence type="ECO:0000313" key="3">
    <source>
        <dbReference type="Proteomes" id="UP000834106"/>
    </source>
</evidence>
<dbReference type="GO" id="GO:0009451">
    <property type="term" value="P:RNA modification"/>
    <property type="evidence" value="ECO:0007669"/>
    <property type="project" value="InterPro"/>
</dbReference>
<sequence>MFHHVHALRLTSCKFLCSHIHVQHKIFFLSAAAASPQWQRTTDILLLLCDAAQTLSQTQQIHAQAILHGHLPRSVSISSALILSYANLYSHPSTLYALFSQTLPFSRSAFLHNTLIRAYTVLASGSQKSYIDAAPGFLIYNDLFRNTGFPLDDHTFSFVLKLCADFLERAKGLEVHGMLIKTRFNDNVFVNNTLLLFYGNCRDLGSVENLFNEMPKRDLIALSTVIRVFSDNGCWLETVRLFKDMVLVSRFRPDAVTVVSVLPVCAGLEDVNLVSSVHCYVFKVGLDGEVRMGNAMVDAYGKCGNVEALNGVFNEMTGESVGSTHSSVDTHSAYLASSTLLEDLAWLQLMFITQHPSHLWPMLIVMITYKILGETLYSAKEWKKWMMLDLLKEKLKEEQKQQLILK</sequence>
<evidence type="ECO:0000313" key="2">
    <source>
        <dbReference type="EMBL" id="CAI9785784.1"/>
    </source>
</evidence>
<dbReference type="InterPro" id="IPR046960">
    <property type="entry name" value="PPR_At4g14850-like_plant"/>
</dbReference>
<proteinExistence type="predicted"/>
<dbReference type="EMBL" id="OU503057">
    <property type="protein sequence ID" value="CAI9785784.1"/>
    <property type="molecule type" value="Genomic_DNA"/>
</dbReference>
<evidence type="ECO:0008006" key="4">
    <source>
        <dbReference type="Google" id="ProtNLM"/>
    </source>
</evidence>
<gene>
    <name evidence="2" type="ORF">FPE_LOCUS33214</name>
</gene>
<dbReference type="GO" id="GO:0003723">
    <property type="term" value="F:RNA binding"/>
    <property type="evidence" value="ECO:0007669"/>
    <property type="project" value="InterPro"/>
</dbReference>
<dbReference type="Gene3D" id="1.25.40.10">
    <property type="entry name" value="Tetratricopeptide repeat domain"/>
    <property type="match status" value="1"/>
</dbReference>
<reference evidence="2" key="1">
    <citation type="submission" date="2023-05" db="EMBL/GenBank/DDBJ databases">
        <authorList>
            <person name="Huff M."/>
        </authorList>
    </citation>
    <scope>NUCLEOTIDE SEQUENCE</scope>
</reference>
<keyword evidence="3" id="KW-1185">Reference proteome</keyword>
<accession>A0AAD2ECQ7</accession>
<dbReference type="InterPro" id="IPR002885">
    <property type="entry name" value="PPR_rpt"/>
</dbReference>
<dbReference type="Proteomes" id="UP000834106">
    <property type="component" value="Chromosome 22"/>
</dbReference>
<dbReference type="Pfam" id="PF01535">
    <property type="entry name" value="PPR"/>
    <property type="match status" value="2"/>
</dbReference>
<name>A0AAD2ECQ7_9LAMI</name>
<protein>
    <recommendedName>
        <fullName evidence="4">Pentatricopeptide repeat-containing protein</fullName>
    </recommendedName>
</protein>
<evidence type="ECO:0000256" key="1">
    <source>
        <dbReference type="ARBA" id="ARBA00022737"/>
    </source>
</evidence>
<keyword evidence="1" id="KW-0677">Repeat</keyword>
<dbReference type="PANTHER" id="PTHR47926">
    <property type="entry name" value="PENTATRICOPEPTIDE REPEAT-CONTAINING PROTEIN"/>
    <property type="match status" value="1"/>
</dbReference>
<dbReference type="InterPro" id="IPR011990">
    <property type="entry name" value="TPR-like_helical_dom_sf"/>
</dbReference>
<dbReference type="AlphaFoldDB" id="A0AAD2ECQ7"/>
<dbReference type="PANTHER" id="PTHR47926:SF411">
    <property type="entry name" value="PENTATRICOPEPTIDE REPEAT-CONTAINING PROTEIN"/>
    <property type="match status" value="1"/>
</dbReference>